<keyword evidence="3 9" id="KW-1003">Cell membrane</keyword>
<evidence type="ECO:0000256" key="1">
    <source>
        <dbReference type="ARBA" id="ARBA00004651"/>
    </source>
</evidence>
<evidence type="ECO:0000256" key="6">
    <source>
        <dbReference type="ARBA" id="ARBA00022989"/>
    </source>
</evidence>
<keyword evidence="8 9" id="KW-0012">Acyltransferase</keyword>
<dbReference type="GO" id="GO:0005886">
    <property type="term" value="C:plasma membrane"/>
    <property type="evidence" value="ECO:0007669"/>
    <property type="project" value="UniProtKB-SubCell"/>
</dbReference>
<keyword evidence="5 9" id="KW-0812">Transmembrane</keyword>
<dbReference type="Proteomes" id="UP000321291">
    <property type="component" value="Chromosome"/>
</dbReference>
<feature type="transmembrane region" description="Helical" evidence="9">
    <location>
        <begin position="20"/>
        <end position="50"/>
    </location>
</feature>
<dbReference type="PROSITE" id="PS50263">
    <property type="entry name" value="CN_HYDROLASE"/>
    <property type="match status" value="1"/>
</dbReference>
<dbReference type="Gene3D" id="3.60.110.10">
    <property type="entry name" value="Carbon-nitrogen hydrolase"/>
    <property type="match status" value="1"/>
</dbReference>
<dbReference type="OrthoDB" id="9804277at2"/>
<evidence type="ECO:0000256" key="4">
    <source>
        <dbReference type="ARBA" id="ARBA00022679"/>
    </source>
</evidence>
<evidence type="ECO:0000313" key="12">
    <source>
        <dbReference type="Proteomes" id="UP000321291"/>
    </source>
</evidence>
<dbReference type="InterPro" id="IPR004563">
    <property type="entry name" value="Apolipo_AcylTrfase"/>
</dbReference>
<dbReference type="InterPro" id="IPR036526">
    <property type="entry name" value="C-N_Hydrolase_sf"/>
</dbReference>
<keyword evidence="6 9" id="KW-1133">Transmembrane helix</keyword>
<accession>A0A5B8VPI5</accession>
<dbReference type="InterPro" id="IPR045378">
    <property type="entry name" value="LNT_N"/>
</dbReference>
<evidence type="ECO:0000256" key="7">
    <source>
        <dbReference type="ARBA" id="ARBA00023136"/>
    </source>
</evidence>
<feature type="transmembrane region" description="Helical" evidence="9">
    <location>
        <begin position="231"/>
        <end position="249"/>
    </location>
</feature>
<dbReference type="Pfam" id="PF00795">
    <property type="entry name" value="CN_hydrolase"/>
    <property type="match status" value="1"/>
</dbReference>
<comment type="similarity">
    <text evidence="2 9">Belongs to the CN hydrolase family. Apolipoprotein N-acyltransferase subfamily.</text>
</comment>
<dbReference type="EMBL" id="CP042434">
    <property type="protein sequence ID" value="QEC73544.1"/>
    <property type="molecule type" value="Genomic_DNA"/>
</dbReference>
<dbReference type="PANTHER" id="PTHR38686">
    <property type="entry name" value="APOLIPOPROTEIN N-ACYLTRANSFERASE"/>
    <property type="match status" value="1"/>
</dbReference>
<keyword evidence="4 9" id="KW-0808">Transferase</keyword>
<dbReference type="GO" id="GO:0016410">
    <property type="term" value="F:N-acyltransferase activity"/>
    <property type="evidence" value="ECO:0007669"/>
    <property type="project" value="UniProtKB-UniRule"/>
</dbReference>
<reference evidence="11 12" key="1">
    <citation type="journal article" date="2017" name="Int. J. Syst. Evol. Microbiol.">
        <title>Arachidicoccus ginsenosidivorans sp. nov., with ginsenoside-converting activity isolated from ginseng cultivating soil.</title>
        <authorList>
            <person name="Siddiqi M.Z."/>
            <person name="Aslam Z."/>
            <person name="Im W.T."/>
        </authorList>
    </citation>
    <scope>NUCLEOTIDE SEQUENCE [LARGE SCALE GENOMIC DNA]</scope>
    <source>
        <strain evidence="11 12">Gsoil 809</strain>
    </source>
</reference>
<proteinExistence type="inferred from homology"/>
<dbReference type="AlphaFoldDB" id="A0A5B8VPI5"/>
<keyword evidence="12" id="KW-1185">Reference proteome</keyword>
<dbReference type="UniPathway" id="UPA00666"/>
<name>A0A5B8VPI5_9BACT</name>
<gene>
    <name evidence="9 11" type="primary">lnt</name>
    <name evidence="11" type="ORF">FSB73_19635</name>
</gene>
<evidence type="ECO:0000256" key="3">
    <source>
        <dbReference type="ARBA" id="ARBA00022475"/>
    </source>
</evidence>
<comment type="pathway">
    <text evidence="9">Protein modification; lipoprotein biosynthesis (N-acyl transfer).</text>
</comment>
<dbReference type="HAMAP" id="MF_01148">
    <property type="entry name" value="Lnt"/>
    <property type="match status" value="1"/>
</dbReference>
<feature type="transmembrane region" description="Helical" evidence="9">
    <location>
        <begin position="62"/>
        <end position="79"/>
    </location>
</feature>
<dbReference type="RefSeq" id="WP_146786132.1">
    <property type="nucleotide sequence ID" value="NZ_CP042434.1"/>
</dbReference>
<evidence type="ECO:0000313" key="11">
    <source>
        <dbReference type="EMBL" id="QEC73544.1"/>
    </source>
</evidence>
<organism evidence="11 12">
    <name type="scientific">Arachidicoccus ginsenosidivorans</name>
    <dbReference type="NCBI Taxonomy" id="496057"/>
    <lineage>
        <taxon>Bacteria</taxon>
        <taxon>Pseudomonadati</taxon>
        <taxon>Bacteroidota</taxon>
        <taxon>Chitinophagia</taxon>
        <taxon>Chitinophagales</taxon>
        <taxon>Chitinophagaceae</taxon>
        <taxon>Arachidicoccus</taxon>
    </lineage>
</organism>
<dbReference type="InterPro" id="IPR003010">
    <property type="entry name" value="C-N_Hydrolase"/>
</dbReference>
<evidence type="ECO:0000259" key="10">
    <source>
        <dbReference type="PROSITE" id="PS50263"/>
    </source>
</evidence>
<feature type="transmembrane region" description="Helical" evidence="9">
    <location>
        <begin position="150"/>
        <end position="176"/>
    </location>
</feature>
<dbReference type="KEGG" id="agi:FSB73_19635"/>
<keyword evidence="11" id="KW-0449">Lipoprotein</keyword>
<comment type="subcellular location">
    <subcellularLocation>
        <location evidence="1 9">Cell membrane</location>
        <topology evidence="1 9">Multi-pass membrane protein</topology>
    </subcellularLocation>
</comment>
<evidence type="ECO:0000256" key="5">
    <source>
        <dbReference type="ARBA" id="ARBA00022692"/>
    </source>
</evidence>
<evidence type="ECO:0000256" key="9">
    <source>
        <dbReference type="HAMAP-Rule" id="MF_01148"/>
    </source>
</evidence>
<protein>
    <recommendedName>
        <fullName evidence="9">Apolipoprotein N-acyltransferase</fullName>
        <shortName evidence="9">ALP N-acyltransferase</shortName>
        <ecNumber evidence="9">2.3.1.269</ecNumber>
    </recommendedName>
</protein>
<keyword evidence="7 9" id="KW-0472">Membrane</keyword>
<dbReference type="SUPFAM" id="SSF56317">
    <property type="entry name" value="Carbon-nitrogen hydrolase"/>
    <property type="match status" value="1"/>
</dbReference>
<dbReference type="CDD" id="cd07571">
    <property type="entry name" value="ALP_N-acyl_transferase"/>
    <property type="match status" value="1"/>
</dbReference>
<feature type="domain" description="CN hydrolase" evidence="10">
    <location>
        <begin position="296"/>
        <end position="536"/>
    </location>
</feature>
<dbReference type="PANTHER" id="PTHR38686:SF1">
    <property type="entry name" value="APOLIPOPROTEIN N-ACYLTRANSFERASE"/>
    <property type="match status" value="1"/>
</dbReference>
<dbReference type="EC" id="2.3.1.269" evidence="9"/>
<evidence type="ECO:0000256" key="8">
    <source>
        <dbReference type="ARBA" id="ARBA00023315"/>
    </source>
</evidence>
<dbReference type="GO" id="GO:0042158">
    <property type="term" value="P:lipoprotein biosynthetic process"/>
    <property type="evidence" value="ECO:0007669"/>
    <property type="project" value="UniProtKB-UniRule"/>
</dbReference>
<sequence length="579" mass="63820">MTQKKHPSGESSTPVNITLWALLAGLMTGAAFTQLNAWLIWISFVPLFMCLGQQRPKTAFKAGLWFGVGLAACLFWWMIPGVQHFTGSKAGLGYGLIAFFVSCSLLSLYFGLIMWWYPGLTCPVKSNRTAQIPKETKAYKSAKSGKYAKALPLAMLMPALTLACIFTVAEFLLGWLTSGLPWLHLRVGLPLSTSFVLIQPVSLFGASILSFVVIFVNALFAFIIRAKAWKLLWIPVCVALLYAVSGYLLQNNFRRELGRDVGRDFGKDRLIEKQTGNNKGSNTGNNKGKNFTLAIVSENIAPQLKWDSIGGNQLAERLLGLSRQLNALASKPVMALWSESAIAWTYQKDDDLVRAILQNTRPAGITHLLGINTATLRSDVVYNSLYELDPDGGVISRYDKQVLLGLIEKPIGNLLIPFLSSAGFTALPGPDGGTLPTAYGKAGVLICNESTNSTLARKALHKGATFLLSPGNDGWFMNTYLTDLHFYNARLRAVETRKDIAINSNMGYCGLIQASGKIQCKQKSGQPVIYSVQIQPNNLVPFGVKYPHVLLISCTLFLVWEIIYRYFHWRQVSTTEPSK</sequence>
<feature type="transmembrane region" description="Helical" evidence="9">
    <location>
        <begin position="91"/>
        <end position="117"/>
    </location>
</feature>
<dbReference type="NCBIfam" id="TIGR00546">
    <property type="entry name" value="lnt"/>
    <property type="match status" value="1"/>
</dbReference>
<feature type="transmembrane region" description="Helical" evidence="9">
    <location>
        <begin position="196"/>
        <end position="224"/>
    </location>
</feature>
<evidence type="ECO:0000256" key="2">
    <source>
        <dbReference type="ARBA" id="ARBA00010065"/>
    </source>
</evidence>
<dbReference type="Pfam" id="PF20154">
    <property type="entry name" value="LNT_N"/>
    <property type="match status" value="1"/>
</dbReference>
<comment type="function">
    <text evidence="9">Catalyzes the phospholipid dependent N-acylation of the N-terminal cysteine of apolipoprotein, the last step in lipoprotein maturation.</text>
</comment>
<comment type="catalytic activity">
    <reaction evidence="9">
        <text>N-terminal S-1,2-diacyl-sn-glyceryl-L-cysteinyl-[lipoprotein] + a glycerophospholipid = N-acyl-S-1,2-diacyl-sn-glyceryl-L-cysteinyl-[lipoprotein] + a 2-acyl-sn-glycero-3-phospholipid + H(+)</text>
        <dbReference type="Rhea" id="RHEA:48228"/>
        <dbReference type="Rhea" id="RHEA-COMP:14681"/>
        <dbReference type="Rhea" id="RHEA-COMP:14684"/>
        <dbReference type="ChEBI" id="CHEBI:15378"/>
        <dbReference type="ChEBI" id="CHEBI:136912"/>
        <dbReference type="ChEBI" id="CHEBI:140656"/>
        <dbReference type="ChEBI" id="CHEBI:140657"/>
        <dbReference type="ChEBI" id="CHEBI:140660"/>
        <dbReference type="EC" id="2.3.1.269"/>
    </reaction>
</comment>